<feature type="region of interest" description="Disordered" evidence="1">
    <location>
        <begin position="19"/>
        <end position="38"/>
    </location>
</feature>
<gene>
    <name evidence="3" type="ORF">PSNMU_V1.4_AUG-EV-PASAV3_0070370</name>
</gene>
<evidence type="ECO:0000313" key="3">
    <source>
        <dbReference type="EMBL" id="VEU40159.1"/>
    </source>
</evidence>
<feature type="signal peptide" evidence="2">
    <location>
        <begin position="1"/>
        <end position="17"/>
    </location>
</feature>
<evidence type="ECO:0000256" key="1">
    <source>
        <dbReference type="SAM" id="MobiDB-lite"/>
    </source>
</evidence>
<dbReference type="AlphaFoldDB" id="A0A448ZDP6"/>
<keyword evidence="2" id="KW-0732">Signal</keyword>
<organism evidence="3 4">
    <name type="scientific">Pseudo-nitzschia multistriata</name>
    <dbReference type="NCBI Taxonomy" id="183589"/>
    <lineage>
        <taxon>Eukaryota</taxon>
        <taxon>Sar</taxon>
        <taxon>Stramenopiles</taxon>
        <taxon>Ochrophyta</taxon>
        <taxon>Bacillariophyta</taxon>
        <taxon>Bacillariophyceae</taxon>
        <taxon>Bacillariophycidae</taxon>
        <taxon>Bacillariales</taxon>
        <taxon>Bacillariaceae</taxon>
        <taxon>Pseudo-nitzschia</taxon>
    </lineage>
</organism>
<evidence type="ECO:0000313" key="4">
    <source>
        <dbReference type="Proteomes" id="UP000291116"/>
    </source>
</evidence>
<dbReference type="OrthoDB" id="421671at2759"/>
<dbReference type="InterPro" id="IPR025638">
    <property type="entry name" value="DUF4336"/>
</dbReference>
<feature type="chain" id="PRO_5019419798" description="DUF4336 domain-containing protein" evidence="2">
    <location>
        <begin position="18"/>
        <end position="488"/>
    </location>
</feature>
<evidence type="ECO:0000256" key="2">
    <source>
        <dbReference type="SAM" id="SignalP"/>
    </source>
</evidence>
<name>A0A448ZDP6_9STRA</name>
<proteinExistence type="predicted"/>
<keyword evidence="4" id="KW-1185">Reference proteome</keyword>
<reference evidence="3 4" key="1">
    <citation type="submission" date="2019-01" db="EMBL/GenBank/DDBJ databases">
        <authorList>
            <person name="Ferrante I. M."/>
        </authorList>
    </citation>
    <scope>NUCLEOTIDE SEQUENCE [LARGE SCALE GENOMIC DNA]</scope>
    <source>
        <strain evidence="3 4">B856</strain>
    </source>
</reference>
<protein>
    <recommendedName>
        <fullName evidence="5">DUF4336 domain-containing protein</fullName>
    </recommendedName>
</protein>
<dbReference type="Pfam" id="PF14234">
    <property type="entry name" value="DUF4336"/>
    <property type="match status" value="1"/>
</dbReference>
<dbReference type="Proteomes" id="UP000291116">
    <property type="component" value="Unassembled WGS sequence"/>
</dbReference>
<evidence type="ECO:0008006" key="5">
    <source>
        <dbReference type="Google" id="ProtNLM"/>
    </source>
</evidence>
<dbReference type="EMBL" id="CAACVS010000261">
    <property type="protein sequence ID" value="VEU40159.1"/>
    <property type="molecule type" value="Genomic_DNA"/>
</dbReference>
<accession>A0A448ZDP6</accession>
<dbReference type="PANTHER" id="PTHR33835:SF2">
    <property type="entry name" value="LYSINE-TRNA LIGASE"/>
    <property type="match status" value="1"/>
</dbReference>
<dbReference type="PANTHER" id="PTHR33835">
    <property type="entry name" value="YALI0C07656P"/>
    <property type="match status" value="1"/>
</dbReference>
<sequence length="488" mass="53338">MLFYGFLCLFLAGRARLSGPPSATDGGTEEPPAPIVGHGRTGALGALDPLGSDLGGGGLDRRSVLSSVATTLTTAAAALDPAAKQSGPSKSDTYWPLWPALPIFPFSQRKTLVREAADGVWTFDQLIGIYYVHVPIRMTVVAMKESRGLLVYAPVAATKDCLDQLRPLIEEHGPVRYIVLPSVAVEHKVLAGPFARRFPEAEFYVTDQQYSFPVGLPDRALGFPSWTKPLPPSSRGGPPMWGGEFEHEVLTVKPGVGSMYQDVALFHGPSKTLLVCDALLATTEEPPPLLTRELEYVKALLFHARDSPGEIVEDTPEARRKGWRRIVLLFNFFIPLHSARVDLGVKPLLALDPSYELGWGGWMPFSWSPAAEAESFAAYSANGTPTVYTIVQIILSRGNSGEATLAWVDRVKEWPFRRVVPAHLDAPLAIGPEEFSATYDFLRRGENEVRYCDEDVLVLRKAEEGPLNFSVYPSALGTLRGRACDVPK</sequence>